<evidence type="ECO:0000256" key="1">
    <source>
        <dbReference type="SAM" id="MobiDB-lite"/>
    </source>
</evidence>
<proteinExistence type="predicted"/>
<gene>
    <name evidence="2" type="ORF">HAX54_032088</name>
</gene>
<evidence type="ECO:0000313" key="3">
    <source>
        <dbReference type="Proteomes" id="UP000823775"/>
    </source>
</evidence>
<feature type="region of interest" description="Disordered" evidence="1">
    <location>
        <begin position="1"/>
        <end position="23"/>
    </location>
</feature>
<reference evidence="2 3" key="1">
    <citation type="journal article" date="2021" name="BMC Genomics">
        <title>Datura genome reveals duplications of psychoactive alkaloid biosynthetic genes and high mutation rate following tissue culture.</title>
        <authorList>
            <person name="Rajewski A."/>
            <person name="Carter-House D."/>
            <person name="Stajich J."/>
            <person name="Litt A."/>
        </authorList>
    </citation>
    <scope>NUCLEOTIDE SEQUENCE [LARGE SCALE GENOMIC DNA]</scope>
    <source>
        <strain evidence="2">AR-01</strain>
    </source>
</reference>
<feature type="compositionally biased region" description="Acidic residues" evidence="1">
    <location>
        <begin position="110"/>
        <end position="121"/>
    </location>
</feature>
<sequence>MAPKARKGKGVASPSRGNKRKHVTHVTKERVCLVYALMIEMPVNVGAIIKDVLRISRVKKGQRLNFGDFLTRFLRGHQIEEEVVDYRPRFEKPLDDDDSTDKEHTRVDSDLDSDDDEDDSEKVEAALSPIDDED</sequence>
<protein>
    <submittedName>
        <fullName evidence="2">Uncharacterized protein</fullName>
    </submittedName>
</protein>
<dbReference type="Proteomes" id="UP000823775">
    <property type="component" value="Unassembled WGS sequence"/>
</dbReference>
<accession>A0ABS8SD82</accession>
<feature type="region of interest" description="Disordered" evidence="1">
    <location>
        <begin position="88"/>
        <end position="134"/>
    </location>
</feature>
<evidence type="ECO:0000313" key="2">
    <source>
        <dbReference type="EMBL" id="MCD7456534.1"/>
    </source>
</evidence>
<comment type="caution">
    <text evidence="2">The sequence shown here is derived from an EMBL/GenBank/DDBJ whole genome shotgun (WGS) entry which is preliminary data.</text>
</comment>
<organism evidence="2 3">
    <name type="scientific">Datura stramonium</name>
    <name type="common">Jimsonweed</name>
    <name type="synonym">Common thornapple</name>
    <dbReference type="NCBI Taxonomy" id="4076"/>
    <lineage>
        <taxon>Eukaryota</taxon>
        <taxon>Viridiplantae</taxon>
        <taxon>Streptophyta</taxon>
        <taxon>Embryophyta</taxon>
        <taxon>Tracheophyta</taxon>
        <taxon>Spermatophyta</taxon>
        <taxon>Magnoliopsida</taxon>
        <taxon>eudicotyledons</taxon>
        <taxon>Gunneridae</taxon>
        <taxon>Pentapetalae</taxon>
        <taxon>asterids</taxon>
        <taxon>lamiids</taxon>
        <taxon>Solanales</taxon>
        <taxon>Solanaceae</taxon>
        <taxon>Solanoideae</taxon>
        <taxon>Datureae</taxon>
        <taxon>Datura</taxon>
    </lineage>
</organism>
<name>A0ABS8SD82_DATST</name>
<keyword evidence="3" id="KW-1185">Reference proteome</keyword>
<dbReference type="EMBL" id="JACEIK010000408">
    <property type="protein sequence ID" value="MCD7456534.1"/>
    <property type="molecule type" value="Genomic_DNA"/>
</dbReference>